<dbReference type="AlphaFoldDB" id="A0A0A9CEF5"/>
<feature type="signal peptide" evidence="2">
    <location>
        <begin position="1"/>
        <end position="23"/>
    </location>
</feature>
<organism evidence="3">
    <name type="scientific">Arundo donax</name>
    <name type="common">Giant reed</name>
    <name type="synonym">Donax arundinaceus</name>
    <dbReference type="NCBI Taxonomy" id="35708"/>
    <lineage>
        <taxon>Eukaryota</taxon>
        <taxon>Viridiplantae</taxon>
        <taxon>Streptophyta</taxon>
        <taxon>Embryophyta</taxon>
        <taxon>Tracheophyta</taxon>
        <taxon>Spermatophyta</taxon>
        <taxon>Magnoliopsida</taxon>
        <taxon>Liliopsida</taxon>
        <taxon>Poales</taxon>
        <taxon>Poaceae</taxon>
        <taxon>PACMAD clade</taxon>
        <taxon>Arundinoideae</taxon>
        <taxon>Arundineae</taxon>
        <taxon>Arundo</taxon>
    </lineage>
</organism>
<keyword evidence="2" id="KW-0732">Signal</keyword>
<evidence type="ECO:0000313" key="3">
    <source>
        <dbReference type="EMBL" id="JAD74669.1"/>
    </source>
</evidence>
<dbReference type="EMBL" id="GBRH01223226">
    <property type="protein sequence ID" value="JAD74669.1"/>
    <property type="molecule type" value="Transcribed_RNA"/>
</dbReference>
<reference evidence="3" key="2">
    <citation type="journal article" date="2015" name="Data Brief">
        <title>Shoot transcriptome of the giant reed, Arundo donax.</title>
        <authorList>
            <person name="Barrero R.A."/>
            <person name="Guerrero F.D."/>
            <person name="Moolhuijzen P."/>
            <person name="Goolsby J.A."/>
            <person name="Tidwell J."/>
            <person name="Bellgard S.E."/>
            <person name="Bellgard M.I."/>
        </authorList>
    </citation>
    <scope>NUCLEOTIDE SEQUENCE</scope>
    <source>
        <tissue evidence="3">Shoot tissue taken approximately 20 cm above the soil surface</tissue>
    </source>
</reference>
<protein>
    <submittedName>
        <fullName evidence="3">Uncharacterized protein</fullName>
    </submittedName>
</protein>
<feature type="region of interest" description="Disordered" evidence="1">
    <location>
        <begin position="107"/>
        <end position="134"/>
    </location>
</feature>
<proteinExistence type="predicted"/>
<evidence type="ECO:0000256" key="1">
    <source>
        <dbReference type="SAM" id="MobiDB-lite"/>
    </source>
</evidence>
<sequence length="218" mass="23573">MRCRHRSTLSATCLVAASPLWKALTSRLGSALSPVTSLTHRSPPCARNLSTAQKHLRATAPPSRCCRSARSTCRAASCSASTATPLVTSTASSRSVQSAPRAASTTRLFSLLSRTPRRPSTAPASTRQNVVDGEHTPRCTGQTRLCAGGFRLSCTRLECASRRRCRMFFLLGRRSSVGGCDRLGDWLLRFSRLTAASRCTSSLPADRMRRSVSTDVKL</sequence>
<name>A0A0A9CEF5_ARUDO</name>
<feature type="chain" id="PRO_5002043126" evidence="2">
    <location>
        <begin position="24"/>
        <end position="218"/>
    </location>
</feature>
<reference evidence="3" key="1">
    <citation type="submission" date="2014-09" db="EMBL/GenBank/DDBJ databases">
        <authorList>
            <person name="Magalhaes I.L.F."/>
            <person name="Oliveira U."/>
            <person name="Santos F.R."/>
            <person name="Vidigal T.H.D.A."/>
            <person name="Brescovit A.D."/>
            <person name="Santos A.J."/>
        </authorList>
    </citation>
    <scope>NUCLEOTIDE SEQUENCE</scope>
    <source>
        <tissue evidence="3">Shoot tissue taken approximately 20 cm above the soil surface</tissue>
    </source>
</reference>
<evidence type="ECO:0000256" key="2">
    <source>
        <dbReference type="SAM" id="SignalP"/>
    </source>
</evidence>
<accession>A0A0A9CEF5</accession>